<feature type="transmembrane region" description="Helical" evidence="1">
    <location>
        <begin position="75"/>
        <end position="92"/>
    </location>
</feature>
<sequence>MTKEWWRKFDERLQGSHWFIFMEKKGRTKGSGKIFDQTCFGKSHHVVYGGPIRRGYSRSDRKESLRGYAYSVRRLSSIFAAVPSIGIIGYVAEQLSAK</sequence>
<reference evidence="2 3" key="1">
    <citation type="journal article" date="2024" name="G3 (Bethesda)">
        <title>Genome assembly of Hibiscus sabdariffa L. provides insights into metabolisms of medicinal natural products.</title>
        <authorList>
            <person name="Kim T."/>
        </authorList>
    </citation>
    <scope>NUCLEOTIDE SEQUENCE [LARGE SCALE GENOMIC DNA]</scope>
    <source>
        <strain evidence="2">TK-2024</strain>
        <tissue evidence="2">Old leaves</tissue>
    </source>
</reference>
<keyword evidence="3" id="KW-1185">Reference proteome</keyword>
<keyword evidence="1" id="KW-0812">Transmembrane</keyword>
<evidence type="ECO:0000256" key="1">
    <source>
        <dbReference type="SAM" id="Phobius"/>
    </source>
</evidence>
<comment type="caution">
    <text evidence="2">The sequence shown here is derived from an EMBL/GenBank/DDBJ whole genome shotgun (WGS) entry which is preliminary data.</text>
</comment>
<evidence type="ECO:0000313" key="2">
    <source>
        <dbReference type="EMBL" id="KAK8493975.1"/>
    </source>
</evidence>
<dbReference type="Proteomes" id="UP001472677">
    <property type="component" value="Unassembled WGS sequence"/>
</dbReference>
<gene>
    <name evidence="2" type="ORF">V6N12_041780</name>
</gene>
<accession>A0ABR2AKA9</accession>
<proteinExistence type="predicted"/>
<protein>
    <submittedName>
        <fullName evidence="2">Uncharacterized protein</fullName>
    </submittedName>
</protein>
<name>A0ABR2AKA9_9ROSI</name>
<keyword evidence="1" id="KW-1133">Transmembrane helix</keyword>
<dbReference type="EMBL" id="JBBPBM010000583">
    <property type="protein sequence ID" value="KAK8493975.1"/>
    <property type="molecule type" value="Genomic_DNA"/>
</dbReference>
<organism evidence="2 3">
    <name type="scientific">Hibiscus sabdariffa</name>
    <name type="common">roselle</name>
    <dbReference type="NCBI Taxonomy" id="183260"/>
    <lineage>
        <taxon>Eukaryota</taxon>
        <taxon>Viridiplantae</taxon>
        <taxon>Streptophyta</taxon>
        <taxon>Embryophyta</taxon>
        <taxon>Tracheophyta</taxon>
        <taxon>Spermatophyta</taxon>
        <taxon>Magnoliopsida</taxon>
        <taxon>eudicotyledons</taxon>
        <taxon>Gunneridae</taxon>
        <taxon>Pentapetalae</taxon>
        <taxon>rosids</taxon>
        <taxon>malvids</taxon>
        <taxon>Malvales</taxon>
        <taxon>Malvaceae</taxon>
        <taxon>Malvoideae</taxon>
        <taxon>Hibiscus</taxon>
    </lineage>
</organism>
<keyword evidence="1" id="KW-0472">Membrane</keyword>
<evidence type="ECO:0000313" key="3">
    <source>
        <dbReference type="Proteomes" id="UP001472677"/>
    </source>
</evidence>